<comment type="similarity">
    <text evidence="2">Belongs to the CpsC/CapA family.</text>
</comment>
<dbReference type="PANTHER" id="PTHR32309:SF13">
    <property type="entry name" value="FERRIC ENTEROBACTIN TRANSPORT PROTEIN FEPE"/>
    <property type="match status" value="1"/>
</dbReference>
<dbReference type="InterPro" id="IPR050445">
    <property type="entry name" value="Bact_polysacc_biosynth/exp"/>
</dbReference>
<accession>A0AA43H114</accession>
<evidence type="ECO:0000256" key="4">
    <source>
        <dbReference type="ARBA" id="ARBA00022692"/>
    </source>
</evidence>
<reference evidence="11 12" key="1">
    <citation type="journal article" date="2023" name="J. Phycol.">
        <title>Chrysosporum ovalisporum is synonymous with the true-branching cyanobacterium Umezakia natans (Nostocales/Aphanizomenonaceae).</title>
        <authorList>
            <person name="McGregor G.B."/>
            <person name="Sendall B.C."/>
            <person name="Niiyama Y."/>
            <person name="Tuji A."/>
            <person name="Willis A."/>
        </authorList>
    </citation>
    <scope>NUCLEOTIDE SEQUENCE [LARGE SCALE GENOMIC DNA]</scope>
    <source>
        <strain evidence="11 12">FSS-62</strain>
    </source>
</reference>
<sequence length="764" mass="85395">MLQSNTSPQLLSQLKTPQLNDHNNHDDELNLGQVIAVLRRRLLLIISMTSLLATVAVLKAKTDPPVYQAKFDISTKRITRESQVIANVPQTLNLQLNVNAGQEQQELETTITVLQSPLIIEPVIKQLKEEDPNFIERLKVQYPEYVASLEAEYGEITPNLLYKFFIHNLTITSAQPDIINVEFVNSDEKLAINFANLLAKAYLSYSLDQRQSDVVQGINFVNEQRKPLDERVKYWQNELRKLPLENSLIDPIQKSQILSTQVATLRQQQIDNKVELEQLIARYHDLQSELALQPGARAGNSLLSEHNRYQSILNEIQKVDIEITQKSATFQNNNPVMVTLKEKKAHLLPLLAQEELRVQKDLQSRVPTLSGLDNSLREKIINLNNEISGLATVSRNYANIERELQIVTDAFTQFTAEQQALQTEKSQKQQPWLLLDPKLAKANYPGTVSESARRNLGVGTAVGLLSGVGTALVVDKLSNIFYTAQELKDTTKLPLLGIVPLRKELQTNHQKNNLSPTVQKANNASFFEVFPSLYTNILLLSSDIPIRSFVISSPSQGDGKSTIAIQLAQAAAAMGQKVLLVDANLRCPSLHSRAGLMNIQGLTDIISHDLHWHNVIEPWPWEENLYVMTAGPIPPDSVRLLASGKMQELIYNLQTSFDLVIYDTPPLLGFADAHLIAAHTNGIVLVAGLGKVKRTALLQVLEEIQISGTFMLGIIANMSKQFIAVSHNYYHQYYQQSINTQISSEQAESNNGSIGAIMNKMRGS</sequence>
<evidence type="ECO:0000313" key="12">
    <source>
        <dbReference type="Proteomes" id="UP001159370"/>
    </source>
</evidence>
<keyword evidence="7" id="KW-1133">Transmembrane helix</keyword>
<evidence type="ECO:0000256" key="6">
    <source>
        <dbReference type="ARBA" id="ARBA00022840"/>
    </source>
</evidence>
<dbReference type="InterPro" id="IPR005702">
    <property type="entry name" value="Wzc-like_C"/>
</dbReference>
<dbReference type="EC" id="2.7.10.2" evidence="11"/>
<keyword evidence="4" id="KW-0812">Transmembrane</keyword>
<dbReference type="PANTHER" id="PTHR32309">
    <property type="entry name" value="TYROSINE-PROTEIN KINASE"/>
    <property type="match status" value="1"/>
</dbReference>
<dbReference type="Pfam" id="PF02706">
    <property type="entry name" value="Wzz"/>
    <property type="match status" value="1"/>
</dbReference>
<evidence type="ECO:0000256" key="1">
    <source>
        <dbReference type="ARBA" id="ARBA00004651"/>
    </source>
</evidence>
<evidence type="ECO:0000256" key="5">
    <source>
        <dbReference type="ARBA" id="ARBA00022741"/>
    </source>
</evidence>
<dbReference type="Proteomes" id="UP001159370">
    <property type="component" value="Unassembled WGS sequence"/>
</dbReference>
<keyword evidence="3" id="KW-1003">Cell membrane</keyword>
<dbReference type="AlphaFoldDB" id="A0AA43H114"/>
<dbReference type="Pfam" id="PF10609">
    <property type="entry name" value="ParA"/>
    <property type="match status" value="1"/>
</dbReference>
<dbReference type="NCBIfam" id="TIGR01007">
    <property type="entry name" value="eps_fam"/>
    <property type="match status" value="1"/>
</dbReference>
<evidence type="ECO:0000256" key="7">
    <source>
        <dbReference type="ARBA" id="ARBA00022989"/>
    </source>
</evidence>
<keyword evidence="11" id="KW-0808">Transferase</keyword>
<feature type="region of interest" description="Disordered" evidence="9">
    <location>
        <begin position="1"/>
        <end position="25"/>
    </location>
</feature>
<comment type="caution">
    <text evidence="11">The sequence shown here is derived from an EMBL/GenBank/DDBJ whole genome shotgun (WGS) entry which is preliminary data.</text>
</comment>
<dbReference type="InterPro" id="IPR003856">
    <property type="entry name" value="LPS_length_determ_N"/>
</dbReference>
<dbReference type="SUPFAM" id="SSF52540">
    <property type="entry name" value="P-loop containing nucleoside triphosphate hydrolases"/>
    <property type="match status" value="1"/>
</dbReference>
<dbReference type="EMBL" id="JANQDL010000109">
    <property type="protein sequence ID" value="MDH6065449.1"/>
    <property type="molecule type" value="Genomic_DNA"/>
</dbReference>
<comment type="subcellular location">
    <subcellularLocation>
        <location evidence="1">Cell membrane</location>
        <topology evidence="1">Multi-pass membrane protein</topology>
    </subcellularLocation>
</comment>
<evidence type="ECO:0000259" key="10">
    <source>
        <dbReference type="Pfam" id="PF02706"/>
    </source>
</evidence>
<evidence type="ECO:0000313" key="11">
    <source>
        <dbReference type="EMBL" id="MDH6065449.1"/>
    </source>
</evidence>
<feature type="compositionally biased region" description="Polar residues" evidence="9">
    <location>
        <begin position="1"/>
        <end position="18"/>
    </location>
</feature>
<keyword evidence="6" id="KW-0067">ATP-binding</keyword>
<dbReference type="InterPro" id="IPR027417">
    <property type="entry name" value="P-loop_NTPase"/>
</dbReference>
<protein>
    <submittedName>
        <fullName evidence="11">Polysaccharide biosynthesis tyrosine autokinase</fullName>
        <ecNumber evidence="11">2.7.10.2</ecNumber>
    </submittedName>
</protein>
<dbReference type="GO" id="GO:0005886">
    <property type="term" value="C:plasma membrane"/>
    <property type="evidence" value="ECO:0007669"/>
    <property type="project" value="UniProtKB-SubCell"/>
</dbReference>
<evidence type="ECO:0000256" key="2">
    <source>
        <dbReference type="ARBA" id="ARBA00006683"/>
    </source>
</evidence>
<dbReference type="GO" id="GO:0004715">
    <property type="term" value="F:non-membrane spanning protein tyrosine kinase activity"/>
    <property type="evidence" value="ECO:0007669"/>
    <property type="project" value="UniProtKB-EC"/>
</dbReference>
<dbReference type="GO" id="GO:0005524">
    <property type="term" value="F:ATP binding"/>
    <property type="evidence" value="ECO:0007669"/>
    <property type="project" value="UniProtKB-KW"/>
</dbReference>
<name>A0AA43H114_9CYAN</name>
<keyword evidence="8" id="KW-0472">Membrane</keyword>
<evidence type="ECO:0000256" key="8">
    <source>
        <dbReference type="ARBA" id="ARBA00023136"/>
    </source>
</evidence>
<dbReference type="InterPro" id="IPR033756">
    <property type="entry name" value="YlxH/NBP35"/>
</dbReference>
<organism evidence="11 12">
    <name type="scientific">Umezakia ovalisporum FSS-62</name>
    <dbReference type="NCBI Taxonomy" id="2971776"/>
    <lineage>
        <taxon>Bacteria</taxon>
        <taxon>Bacillati</taxon>
        <taxon>Cyanobacteriota</taxon>
        <taxon>Cyanophyceae</taxon>
        <taxon>Nostocales</taxon>
        <taxon>Nodulariaceae</taxon>
        <taxon>Umezakia</taxon>
    </lineage>
</organism>
<proteinExistence type="inferred from homology"/>
<feature type="domain" description="Polysaccharide chain length determinant N-terminal" evidence="10">
    <location>
        <begin position="27"/>
        <end position="127"/>
    </location>
</feature>
<dbReference type="Gene3D" id="3.40.50.300">
    <property type="entry name" value="P-loop containing nucleotide triphosphate hydrolases"/>
    <property type="match status" value="1"/>
</dbReference>
<evidence type="ECO:0000256" key="9">
    <source>
        <dbReference type="SAM" id="MobiDB-lite"/>
    </source>
</evidence>
<keyword evidence="5" id="KW-0547">Nucleotide-binding</keyword>
<evidence type="ECO:0000256" key="3">
    <source>
        <dbReference type="ARBA" id="ARBA00022475"/>
    </source>
</evidence>
<gene>
    <name evidence="11" type="ORF">NWP23_17165</name>
</gene>
<dbReference type="RefSeq" id="WP_280657563.1">
    <property type="nucleotide sequence ID" value="NZ_JANQDL010000109.1"/>
</dbReference>
<dbReference type="CDD" id="cd05387">
    <property type="entry name" value="BY-kinase"/>
    <property type="match status" value="1"/>
</dbReference>